<dbReference type="Proteomes" id="UP001497444">
    <property type="component" value="Chromosome 2"/>
</dbReference>
<evidence type="ECO:0000313" key="2">
    <source>
        <dbReference type="EMBL" id="CAK9269584.1"/>
    </source>
</evidence>
<keyword evidence="3" id="KW-1185">Reference proteome</keyword>
<keyword evidence="1" id="KW-1133">Transmembrane helix</keyword>
<feature type="transmembrane region" description="Helical" evidence="1">
    <location>
        <begin position="18"/>
        <end position="35"/>
    </location>
</feature>
<keyword evidence="1" id="KW-0812">Transmembrane</keyword>
<evidence type="ECO:0000256" key="1">
    <source>
        <dbReference type="SAM" id="Phobius"/>
    </source>
</evidence>
<organism evidence="2 3">
    <name type="scientific">Sphagnum jensenii</name>
    <dbReference type="NCBI Taxonomy" id="128206"/>
    <lineage>
        <taxon>Eukaryota</taxon>
        <taxon>Viridiplantae</taxon>
        <taxon>Streptophyta</taxon>
        <taxon>Embryophyta</taxon>
        <taxon>Bryophyta</taxon>
        <taxon>Sphagnophytina</taxon>
        <taxon>Sphagnopsida</taxon>
        <taxon>Sphagnales</taxon>
        <taxon>Sphagnaceae</taxon>
        <taxon>Sphagnum</taxon>
    </lineage>
</organism>
<name>A0ABP0WRT3_9BRYO</name>
<keyword evidence="1" id="KW-0472">Membrane</keyword>
<protein>
    <submittedName>
        <fullName evidence="2">Uncharacterized protein</fullName>
    </submittedName>
</protein>
<evidence type="ECO:0000313" key="3">
    <source>
        <dbReference type="Proteomes" id="UP001497444"/>
    </source>
</evidence>
<reference evidence="2 3" key="1">
    <citation type="submission" date="2024-02" db="EMBL/GenBank/DDBJ databases">
        <authorList>
            <consortium name="ELIXIR-Norway"/>
            <consortium name="Elixir Norway"/>
        </authorList>
    </citation>
    <scope>NUCLEOTIDE SEQUENCE [LARGE SCALE GENOMIC DNA]</scope>
</reference>
<sequence>MCTLQVTVIDCGPCSSPWIYIHLSCMWICAIKPLIMRRREKMMSKYILPSLIHSQASKSCCHCTWCILMLQHIQG</sequence>
<accession>A0ABP0WRT3</accession>
<gene>
    <name evidence="2" type="ORF">CSSPJE1EN1_LOCUS15062</name>
</gene>
<proteinExistence type="predicted"/>
<dbReference type="EMBL" id="OZ020097">
    <property type="protein sequence ID" value="CAK9269584.1"/>
    <property type="molecule type" value="Genomic_DNA"/>
</dbReference>